<dbReference type="AlphaFoldDB" id="A0A498IIH2"/>
<name>A0A498IIH2_MALDO</name>
<sequence>MSYPDLFTEKTTSLHHLVTVHGLISTSLAVLSSNSPSTSTFALCSLQFGLVLGCLTSNPFISSYEELVAHAIRWITTYISKYNDKYIQSDLGFFVCMSRTSKSHGVLSKALLLQRRGRCYKLTVALKSLYFDTLLTPYLIPIKALKACLKEHLRHFINAVSNTNKGAQGTP</sequence>
<keyword evidence="2" id="KW-1185">Reference proteome</keyword>
<comment type="caution">
    <text evidence="1">The sequence shown here is derived from an EMBL/GenBank/DDBJ whole genome shotgun (WGS) entry which is preliminary data.</text>
</comment>
<evidence type="ECO:0000313" key="2">
    <source>
        <dbReference type="Proteomes" id="UP000290289"/>
    </source>
</evidence>
<evidence type="ECO:0000313" key="1">
    <source>
        <dbReference type="EMBL" id="RXH83368.1"/>
    </source>
</evidence>
<protein>
    <submittedName>
        <fullName evidence="1">Uncharacterized protein</fullName>
    </submittedName>
</protein>
<dbReference type="Proteomes" id="UP000290289">
    <property type="component" value="Chromosome 11"/>
</dbReference>
<proteinExistence type="predicted"/>
<reference evidence="1 2" key="1">
    <citation type="submission" date="2018-10" db="EMBL/GenBank/DDBJ databases">
        <title>A high-quality apple genome assembly.</title>
        <authorList>
            <person name="Hu J."/>
        </authorList>
    </citation>
    <scope>NUCLEOTIDE SEQUENCE [LARGE SCALE GENOMIC DNA]</scope>
    <source>
        <strain evidence="2">cv. HFTH1</strain>
        <tissue evidence="1">Young leaf</tissue>
    </source>
</reference>
<organism evidence="1 2">
    <name type="scientific">Malus domestica</name>
    <name type="common">Apple</name>
    <name type="synonym">Pyrus malus</name>
    <dbReference type="NCBI Taxonomy" id="3750"/>
    <lineage>
        <taxon>Eukaryota</taxon>
        <taxon>Viridiplantae</taxon>
        <taxon>Streptophyta</taxon>
        <taxon>Embryophyta</taxon>
        <taxon>Tracheophyta</taxon>
        <taxon>Spermatophyta</taxon>
        <taxon>Magnoliopsida</taxon>
        <taxon>eudicotyledons</taxon>
        <taxon>Gunneridae</taxon>
        <taxon>Pentapetalae</taxon>
        <taxon>rosids</taxon>
        <taxon>fabids</taxon>
        <taxon>Rosales</taxon>
        <taxon>Rosaceae</taxon>
        <taxon>Amygdaloideae</taxon>
        <taxon>Maleae</taxon>
        <taxon>Malus</taxon>
    </lineage>
</organism>
<accession>A0A498IIH2</accession>
<dbReference type="EMBL" id="RDQH01000337">
    <property type="protein sequence ID" value="RXH83368.1"/>
    <property type="molecule type" value="Genomic_DNA"/>
</dbReference>
<gene>
    <name evidence="1" type="ORF">DVH24_005621</name>
</gene>